<dbReference type="OrthoDB" id="6431331at2759"/>
<keyword evidence="1" id="KW-1133">Transmembrane helix</keyword>
<protein>
    <submittedName>
        <fullName evidence="3">Alpha/beta-hydrolase</fullName>
    </submittedName>
</protein>
<sequence>MNIIIQLAGLLYGTVTLFVFTISALVDRETWQRRSRAEHEELERASHDLWSLATTPPPRGLHHRFLNLSKRQQLHYLSSEPSPSSHKALVIFLHGFPDSSHVFSNFVTSPALQATGAKLVSLDLPGYGGSDGLEHYGPNEVLNAVAEGIAIPRQRYLRESGNGHCIVVGHDWGGVIASRLAAETVGLIDRIVMVNSVYTPLMKHNAILCLRDCRHTLVSWLTSNVLEISQLRLAWRDISPLLKQLLLSSYIFLFNLPLFGLSKWFPWLTAHLLRIIHRQGHNRLTTAATLARPTTHQGAAPGPTSAPPASLLARSRALTFGPSLVETAGYGPDIAKRARRNPPGDWDQRIRLYREGASTASWELDSELQNHGIKPADWRKRGYKFTCPVTVIFGLQDLALSPRICLDGMERYFPTSEDVRGVQRGESHIVRLKGCGHWSGLEPVGEKVLEETLRWLLDQGEVERVTLEEVLGRSIAGDSGLDIATFESA</sequence>
<feature type="transmembrane region" description="Helical" evidence="1">
    <location>
        <begin position="6"/>
        <end position="26"/>
    </location>
</feature>
<reference evidence="3" key="1">
    <citation type="journal article" date="2020" name="Stud. Mycol.">
        <title>101 Dothideomycetes genomes: a test case for predicting lifestyles and emergence of pathogens.</title>
        <authorList>
            <person name="Haridas S."/>
            <person name="Albert R."/>
            <person name="Binder M."/>
            <person name="Bloem J."/>
            <person name="Labutti K."/>
            <person name="Salamov A."/>
            <person name="Andreopoulos B."/>
            <person name="Baker S."/>
            <person name="Barry K."/>
            <person name="Bills G."/>
            <person name="Bluhm B."/>
            <person name="Cannon C."/>
            <person name="Castanera R."/>
            <person name="Culley D."/>
            <person name="Daum C."/>
            <person name="Ezra D."/>
            <person name="Gonzalez J."/>
            <person name="Henrissat B."/>
            <person name="Kuo A."/>
            <person name="Liang C."/>
            <person name="Lipzen A."/>
            <person name="Lutzoni F."/>
            <person name="Magnuson J."/>
            <person name="Mondo S."/>
            <person name="Nolan M."/>
            <person name="Ohm R."/>
            <person name="Pangilinan J."/>
            <person name="Park H.-J."/>
            <person name="Ramirez L."/>
            <person name="Alfaro M."/>
            <person name="Sun H."/>
            <person name="Tritt A."/>
            <person name="Yoshinaga Y."/>
            <person name="Zwiers L.-H."/>
            <person name="Turgeon B."/>
            <person name="Goodwin S."/>
            <person name="Spatafora J."/>
            <person name="Crous P."/>
            <person name="Grigoriev I."/>
        </authorList>
    </citation>
    <scope>NUCLEOTIDE SEQUENCE</scope>
    <source>
        <strain evidence="3">CBS 116005</strain>
    </source>
</reference>
<dbReference type="PRINTS" id="PR00412">
    <property type="entry name" value="EPOXHYDRLASE"/>
</dbReference>
<dbReference type="Pfam" id="PF00561">
    <property type="entry name" value="Abhydrolase_1"/>
    <property type="match status" value="1"/>
</dbReference>
<accession>A0A6G1LBW6</accession>
<keyword evidence="3" id="KW-0378">Hydrolase</keyword>
<keyword evidence="4" id="KW-1185">Reference proteome</keyword>
<keyword evidence="1" id="KW-0812">Transmembrane</keyword>
<dbReference type="EMBL" id="ML995826">
    <property type="protein sequence ID" value="KAF2770377.1"/>
    <property type="molecule type" value="Genomic_DNA"/>
</dbReference>
<dbReference type="PANTHER" id="PTHR43689:SF8">
    <property type="entry name" value="ALPHA_BETA-HYDROLASES SUPERFAMILY PROTEIN"/>
    <property type="match status" value="1"/>
</dbReference>
<proteinExistence type="predicted"/>
<evidence type="ECO:0000256" key="1">
    <source>
        <dbReference type="SAM" id="Phobius"/>
    </source>
</evidence>
<dbReference type="InterPro" id="IPR029058">
    <property type="entry name" value="AB_hydrolase_fold"/>
</dbReference>
<dbReference type="AlphaFoldDB" id="A0A6G1LBW6"/>
<feature type="transmembrane region" description="Helical" evidence="1">
    <location>
        <begin position="245"/>
        <end position="265"/>
    </location>
</feature>
<evidence type="ECO:0000259" key="2">
    <source>
        <dbReference type="Pfam" id="PF00561"/>
    </source>
</evidence>
<dbReference type="GO" id="GO:0016787">
    <property type="term" value="F:hydrolase activity"/>
    <property type="evidence" value="ECO:0007669"/>
    <property type="project" value="UniProtKB-KW"/>
</dbReference>
<dbReference type="PANTHER" id="PTHR43689">
    <property type="entry name" value="HYDROLASE"/>
    <property type="match status" value="1"/>
</dbReference>
<keyword evidence="1" id="KW-0472">Membrane</keyword>
<dbReference type="InterPro" id="IPR000073">
    <property type="entry name" value="AB_hydrolase_1"/>
</dbReference>
<evidence type="ECO:0000313" key="4">
    <source>
        <dbReference type="Proteomes" id="UP000799436"/>
    </source>
</evidence>
<gene>
    <name evidence="3" type="ORF">EJ03DRAFT_373728</name>
</gene>
<evidence type="ECO:0000313" key="3">
    <source>
        <dbReference type="EMBL" id="KAF2770377.1"/>
    </source>
</evidence>
<feature type="domain" description="AB hydrolase-1" evidence="2">
    <location>
        <begin position="89"/>
        <end position="232"/>
    </location>
</feature>
<dbReference type="SUPFAM" id="SSF53474">
    <property type="entry name" value="alpha/beta-Hydrolases"/>
    <property type="match status" value="1"/>
</dbReference>
<organism evidence="3 4">
    <name type="scientific">Teratosphaeria nubilosa</name>
    <dbReference type="NCBI Taxonomy" id="161662"/>
    <lineage>
        <taxon>Eukaryota</taxon>
        <taxon>Fungi</taxon>
        <taxon>Dikarya</taxon>
        <taxon>Ascomycota</taxon>
        <taxon>Pezizomycotina</taxon>
        <taxon>Dothideomycetes</taxon>
        <taxon>Dothideomycetidae</taxon>
        <taxon>Mycosphaerellales</taxon>
        <taxon>Teratosphaeriaceae</taxon>
        <taxon>Teratosphaeria</taxon>
    </lineage>
</organism>
<name>A0A6G1LBW6_9PEZI</name>
<dbReference type="InterPro" id="IPR000639">
    <property type="entry name" value="Epox_hydrolase-like"/>
</dbReference>
<dbReference type="Gene3D" id="3.40.50.1820">
    <property type="entry name" value="alpha/beta hydrolase"/>
    <property type="match status" value="1"/>
</dbReference>
<dbReference type="Proteomes" id="UP000799436">
    <property type="component" value="Unassembled WGS sequence"/>
</dbReference>